<protein>
    <submittedName>
        <fullName evidence="10">Thioredoxin-domain-containing protein</fullName>
    </submittedName>
</protein>
<comment type="subcellular location">
    <subcellularLocation>
        <location evidence="1">Endoplasmic reticulum membrane</location>
        <topology evidence="1">Single-pass membrane protein</topology>
    </subcellularLocation>
</comment>
<dbReference type="Proteomes" id="UP000736335">
    <property type="component" value="Unassembled WGS sequence"/>
</dbReference>
<evidence type="ECO:0000256" key="8">
    <source>
        <dbReference type="SAM" id="SignalP"/>
    </source>
</evidence>
<keyword evidence="2 7" id="KW-0812">Transmembrane</keyword>
<evidence type="ECO:0000256" key="7">
    <source>
        <dbReference type="SAM" id="Phobius"/>
    </source>
</evidence>
<dbReference type="PROSITE" id="PS51352">
    <property type="entry name" value="THIOREDOXIN_2"/>
    <property type="match status" value="2"/>
</dbReference>
<evidence type="ECO:0000256" key="5">
    <source>
        <dbReference type="ARBA" id="ARBA00045246"/>
    </source>
</evidence>
<dbReference type="PANTHER" id="PTHR46426">
    <property type="entry name" value="PROTEIN DISULFIDE-ISOMERASE TMX3"/>
    <property type="match status" value="1"/>
</dbReference>
<evidence type="ECO:0000259" key="9">
    <source>
        <dbReference type="PROSITE" id="PS51352"/>
    </source>
</evidence>
<evidence type="ECO:0000256" key="3">
    <source>
        <dbReference type="ARBA" id="ARBA00022989"/>
    </source>
</evidence>
<gene>
    <name evidence="10" type="ORF">BJ322DRAFT_1159295</name>
</gene>
<dbReference type="AlphaFoldDB" id="A0A9P6L4P3"/>
<dbReference type="InterPro" id="IPR017937">
    <property type="entry name" value="Thioredoxin_CS"/>
</dbReference>
<dbReference type="GO" id="GO:0005789">
    <property type="term" value="C:endoplasmic reticulum membrane"/>
    <property type="evidence" value="ECO:0007669"/>
    <property type="project" value="UniProtKB-SubCell"/>
</dbReference>
<feature type="transmembrane region" description="Helical" evidence="7">
    <location>
        <begin position="535"/>
        <end position="556"/>
    </location>
</feature>
<evidence type="ECO:0000313" key="10">
    <source>
        <dbReference type="EMBL" id="KAF9782145.1"/>
    </source>
</evidence>
<proteinExistence type="predicted"/>
<evidence type="ECO:0000256" key="6">
    <source>
        <dbReference type="SAM" id="MobiDB-lite"/>
    </source>
</evidence>
<keyword evidence="8" id="KW-0732">Signal</keyword>
<organism evidence="10 11">
    <name type="scientific">Thelephora terrestris</name>
    <dbReference type="NCBI Taxonomy" id="56493"/>
    <lineage>
        <taxon>Eukaryota</taxon>
        <taxon>Fungi</taxon>
        <taxon>Dikarya</taxon>
        <taxon>Basidiomycota</taxon>
        <taxon>Agaricomycotina</taxon>
        <taxon>Agaricomycetes</taxon>
        <taxon>Thelephorales</taxon>
        <taxon>Thelephoraceae</taxon>
        <taxon>Thelephora</taxon>
    </lineage>
</organism>
<sequence length="594" mass="66819">MRLLTLPPILFSLLLVLVLLVDSAPAQVDSEERPPNGVDLDPDNFLEVTSVGTWFVEFFSPYCGHCRQFEPTWKELVTEVYKMPNSPLSMGRMNCAVHGDKCGDLGVNGWPQLNVYKNGEFVDTFRKARELNLLKEYLEKHIDADTDTETHEPPPPTQKAPTRVPNPDGKVLKLDGRSFPNEIKNGGGFVKFFAPWCGHCKKLAPTWAQLAEQMKNQLTIAEVNCEEHGALCRAEDVQGYPMLYYYDDDGVKTEYTGGRKLEQLQGFVEKVLKPSIQEIGLGEFHTELRTNEVLYLLLYSPTDTRSTELVGKASGVLLGSPPVYMSSSSGLASQLNVETSSLPMLLVFKDGDAERPAAQWQLKASYNAEDIKFWLLRNRLPSALKLDSDTFQPVMNPKHISAPLVVIAVVSERNRQNVISAIKPIGKQWREGEKYGKRDVVFAWMDGERWSSWLKSMYGIVDLGKAETPSVVIADHANLVYYDVEPQGSKIQLTHQSIMSTLESIAKGKAKAKHSENFFERTVRSINNGLVVLEYYVVNHVKTILFIVFLLLIAFVQFVRKALSDPAEYPDVHGGTVRYEKHGNGYLRKSNRVD</sequence>
<dbReference type="InterPro" id="IPR036249">
    <property type="entry name" value="Thioredoxin-like_sf"/>
</dbReference>
<feature type="region of interest" description="Disordered" evidence="6">
    <location>
        <begin position="144"/>
        <end position="168"/>
    </location>
</feature>
<feature type="chain" id="PRO_5040207300" evidence="8">
    <location>
        <begin position="27"/>
        <end position="594"/>
    </location>
</feature>
<dbReference type="PANTHER" id="PTHR46426:SF1">
    <property type="entry name" value="PROTEIN DISULFIDE-ISOMERASE TMX3"/>
    <property type="match status" value="1"/>
</dbReference>
<feature type="signal peptide" evidence="8">
    <location>
        <begin position="1"/>
        <end position="26"/>
    </location>
</feature>
<evidence type="ECO:0000313" key="11">
    <source>
        <dbReference type="Proteomes" id="UP000736335"/>
    </source>
</evidence>
<reference evidence="10" key="2">
    <citation type="submission" date="2020-11" db="EMBL/GenBank/DDBJ databases">
        <authorList>
            <consortium name="DOE Joint Genome Institute"/>
            <person name="Kuo A."/>
            <person name="Miyauchi S."/>
            <person name="Kiss E."/>
            <person name="Drula E."/>
            <person name="Kohler A."/>
            <person name="Sanchez-Garcia M."/>
            <person name="Andreopoulos B."/>
            <person name="Barry K.W."/>
            <person name="Bonito G."/>
            <person name="Buee M."/>
            <person name="Carver A."/>
            <person name="Chen C."/>
            <person name="Cichocki N."/>
            <person name="Clum A."/>
            <person name="Culley D."/>
            <person name="Crous P.W."/>
            <person name="Fauchery L."/>
            <person name="Girlanda M."/>
            <person name="Hayes R."/>
            <person name="Keri Z."/>
            <person name="Labutti K."/>
            <person name="Lipzen A."/>
            <person name="Lombard V."/>
            <person name="Magnuson J."/>
            <person name="Maillard F."/>
            <person name="Morin E."/>
            <person name="Murat C."/>
            <person name="Nolan M."/>
            <person name="Ohm R."/>
            <person name="Pangilinan J."/>
            <person name="Pereira M."/>
            <person name="Perotto S."/>
            <person name="Peter M."/>
            <person name="Riley R."/>
            <person name="Sitrit Y."/>
            <person name="Stielow B."/>
            <person name="Szollosi G."/>
            <person name="Zifcakova L."/>
            <person name="Stursova M."/>
            <person name="Spatafora J.W."/>
            <person name="Tedersoo L."/>
            <person name="Vaario L.-M."/>
            <person name="Yamada A."/>
            <person name="Yan M."/>
            <person name="Wang P."/>
            <person name="Xu J."/>
            <person name="Bruns T."/>
            <person name="Baldrian P."/>
            <person name="Vilgalys R."/>
            <person name="Henrissat B."/>
            <person name="Grigoriev I.V."/>
            <person name="Hibbett D."/>
            <person name="Nagy L.G."/>
            <person name="Martin F.M."/>
        </authorList>
    </citation>
    <scope>NUCLEOTIDE SEQUENCE</scope>
    <source>
        <strain evidence="10">UH-Tt-Lm1</strain>
    </source>
</reference>
<dbReference type="EMBL" id="WIUZ02000012">
    <property type="protein sequence ID" value="KAF9782145.1"/>
    <property type="molecule type" value="Genomic_DNA"/>
</dbReference>
<name>A0A9P6L4P3_9AGAM</name>
<comment type="caution">
    <text evidence="10">The sequence shown here is derived from an EMBL/GenBank/DDBJ whole genome shotgun (WGS) entry which is preliminary data.</text>
</comment>
<feature type="domain" description="Thioredoxin" evidence="9">
    <location>
        <begin position="153"/>
        <end position="273"/>
    </location>
</feature>
<comment type="function">
    <text evidence="5">Probable disulfide isomerase, which participates in the folding of proteins containing disulfide bonds. May act as a dithiol oxidase. Acts as a regulator of endoplasmic reticulum-mitochondria contact sites via its ability to regulate redox signals.</text>
</comment>
<dbReference type="SUPFAM" id="SSF52833">
    <property type="entry name" value="Thioredoxin-like"/>
    <property type="match status" value="3"/>
</dbReference>
<feature type="domain" description="Thioredoxin" evidence="9">
    <location>
        <begin position="18"/>
        <end position="143"/>
    </location>
</feature>
<dbReference type="PROSITE" id="PS00194">
    <property type="entry name" value="THIOREDOXIN_1"/>
    <property type="match status" value="2"/>
</dbReference>
<keyword evidence="3 7" id="KW-1133">Transmembrane helix</keyword>
<evidence type="ECO:0000256" key="2">
    <source>
        <dbReference type="ARBA" id="ARBA00022692"/>
    </source>
</evidence>
<accession>A0A9P6L4P3</accession>
<dbReference type="OrthoDB" id="72053at2759"/>
<evidence type="ECO:0000256" key="1">
    <source>
        <dbReference type="ARBA" id="ARBA00004389"/>
    </source>
</evidence>
<evidence type="ECO:0000256" key="4">
    <source>
        <dbReference type="ARBA" id="ARBA00023136"/>
    </source>
</evidence>
<dbReference type="InterPro" id="IPR013766">
    <property type="entry name" value="Thioredoxin_domain"/>
</dbReference>
<dbReference type="Pfam" id="PF00085">
    <property type="entry name" value="Thioredoxin"/>
    <property type="match status" value="2"/>
</dbReference>
<keyword evidence="11" id="KW-1185">Reference proteome</keyword>
<dbReference type="Gene3D" id="3.40.30.10">
    <property type="entry name" value="Glutaredoxin"/>
    <property type="match status" value="3"/>
</dbReference>
<keyword evidence="4 7" id="KW-0472">Membrane</keyword>
<reference evidence="10" key="1">
    <citation type="journal article" date="2020" name="Nat. Commun.">
        <title>Large-scale genome sequencing of mycorrhizal fungi provides insights into the early evolution of symbiotic traits.</title>
        <authorList>
            <person name="Miyauchi S."/>
            <person name="Kiss E."/>
            <person name="Kuo A."/>
            <person name="Drula E."/>
            <person name="Kohler A."/>
            <person name="Sanchez-Garcia M."/>
            <person name="Morin E."/>
            <person name="Andreopoulos B."/>
            <person name="Barry K.W."/>
            <person name="Bonito G."/>
            <person name="Buee M."/>
            <person name="Carver A."/>
            <person name="Chen C."/>
            <person name="Cichocki N."/>
            <person name="Clum A."/>
            <person name="Culley D."/>
            <person name="Crous P.W."/>
            <person name="Fauchery L."/>
            <person name="Girlanda M."/>
            <person name="Hayes R.D."/>
            <person name="Keri Z."/>
            <person name="LaButti K."/>
            <person name="Lipzen A."/>
            <person name="Lombard V."/>
            <person name="Magnuson J."/>
            <person name="Maillard F."/>
            <person name="Murat C."/>
            <person name="Nolan M."/>
            <person name="Ohm R.A."/>
            <person name="Pangilinan J."/>
            <person name="Pereira M.F."/>
            <person name="Perotto S."/>
            <person name="Peter M."/>
            <person name="Pfister S."/>
            <person name="Riley R."/>
            <person name="Sitrit Y."/>
            <person name="Stielow J.B."/>
            <person name="Szollosi G."/>
            <person name="Zifcakova L."/>
            <person name="Stursova M."/>
            <person name="Spatafora J.W."/>
            <person name="Tedersoo L."/>
            <person name="Vaario L.M."/>
            <person name="Yamada A."/>
            <person name="Yan M."/>
            <person name="Wang P."/>
            <person name="Xu J."/>
            <person name="Bruns T."/>
            <person name="Baldrian P."/>
            <person name="Vilgalys R."/>
            <person name="Dunand C."/>
            <person name="Henrissat B."/>
            <person name="Grigoriev I.V."/>
            <person name="Hibbett D."/>
            <person name="Nagy L.G."/>
            <person name="Martin F.M."/>
        </authorList>
    </citation>
    <scope>NUCLEOTIDE SEQUENCE</scope>
    <source>
        <strain evidence="10">UH-Tt-Lm1</strain>
    </source>
</reference>
<dbReference type="InterPro" id="IPR052250">
    <property type="entry name" value="PDI_TMX3"/>
</dbReference>